<comment type="caution">
    <text evidence="2">The sequence shown here is derived from an EMBL/GenBank/DDBJ whole genome shotgun (WGS) entry which is preliminary data.</text>
</comment>
<feature type="chain" id="PRO_5020709125" evidence="1">
    <location>
        <begin position="20"/>
        <end position="309"/>
    </location>
</feature>
<keyword evidence="1" id="KW-0732">Signal</keyword>
<dbReference type="Proteomes" id="UP000290545">
    <property type="component" value="Unassembled WGS sequence"/>
</dbReference>
<dbReference type="OrthoDB" id="1495718at2"/>
<reference evidence="2 3" key="1">
    <citation type="submission" date="2019-01" db="EMBL/GenBank/DDBJ databases">
        <title>Filimonas sp. strain TTM-71.</title>
        <authorList>
            <person name="Chen W.-M."/>
        </authorList>
    </citation>
    <scope>NUCLEOTIDE SEQUENCE [LARGE SCALE GENOMIC DNA]</scope>
    <source>
        <strain evidence="2 3">TTM-71</strain>
    </source>
</reference>
<sequence>MKQLFLMSTLLMSILLVNAQDKTIRNLQTESGRSIKKDAADTAKKIWKTGGMFSFNLSQAALSNWAAGGDDFSMAITSYLNLYAFYKHGKHSWDNTFDANFGYVNTTSLGARKNDDRIDLLSKYGYELNPKLNLSGLFNFRSQMLKGYTYSGDEKTFTSNFLAPAYVLVSAGLDYKPVKNLSIFVSPMTSRWVIVNNDSLSAKGLYGVDTGRHSTNELGAYATINYTANINKTVTYKGRLDLFSNYKSHPQNVDIFMTNMFAVKLSRVISATWSLDIIYDDDVKLFGKDKNSAGTQIKSVVGAGLMVKF</sequence>
<proteinExistence type="predicted"/>
<organism evidence="2 3">
    <name type="scientific">Filimonas effusa</name>
    <dbReference type="NCBI Taxonomy" id="2508721"/>
    <lineage>
        <taxon>Bacteria</taxon>
        <taxon>Pseudomonadati</taxon>
        <taxon>Bacteroidota</taxon>
        <taxon>Chitinophagia</taxon>
        <taxon>Chitinophagales</taxon>
        <taxon>Chitinophagaceae</taxon>
        <taxon>Filimonas</taxon>
    </lineage>
</organism>
<dbReference type="EMBL" id="SDHZ01000005">
    <property type="protein sequence ID" value="RXK80900.1"/>
    <property type="molecule type" value="Genomic_DNA"/>
</dbReference>
<accession>A0A4Q1CZR0</accession>
<name>A0A4Q1CZR0_9BACT</name>
<evidence type="ECO:0000313" key="3">
    <source>
        <dbReference type="Proteomes" id="UP000290545"/>
    </source>
</evidence>
<feature type="signal peptide" evidence="1">
    <location>
        <begin position="1"/>
        <end position="19"/>
    </location>
</feature>
<dbReference type="Pfam" id="PF11276">
    <property type="entry name" value="DUF3078"/>
    <property type="match status" value="1"/>
</dbReference>
<gene>
    <name evidence="2" type="ORF">ESB13_22355</name>
</gene>
<evidence type="ECO:0000256" key="1">
    <source>
        <dbReference type="SAM" id="SignalP"/>
    </source>
</evidence>
<keyword evidence="3" id="KW-1185">Reference proteome</keyword>
<dbReference type="RefSeq" id="WP_129006053.1">
    <property type="nucleotide sequence ID" value="NZ_SDHZ01000005.1"/>
</dbReference>
<dbReference type="InterPro" id="IPR021428">
    <property type="entry name" value="DUF3078"/>
</dbReference>
<protein>
    <submittedName>
        <fullName evidence="2">DUF3078 domain-containing protein</fullName>
    </submittedName>
</protein>
<dbReference type="AlphaFoldDB" id="A0A4Q1CZR0"/>
<evidence type="ECO:0000313" key="2">
    <source>
        <dbReference type="EMBL" id="RXK80900.1"/>
    </source>
</evidence>